<evidence type="ECO:0000259" key="5">
    <source>
        <dbReference type="PROSITE" id="PS50977"/>
    </source>
</evidence>
<dbReference type="PANTHER" id="PTHR30055:SF238">
    <property type="entry name" value="MYCOFACTOCIN BIOSYNTHESIS TRANSCRIPTIONAL REGULATOR MFTR-RELATED"/>
    <property type="match status" value="1"/>
</dbReference>
<comment type="caution">
    <text evidence="6">The sequence shown here is derived from an EMBL/GenBank/DDBJ whole genome shotgun (WGS) entry which is preliminary data.</text>
</comment>
<evidence type="ECO:0000256" key="4">
    <source>
        <dbReference type="PROSITE-ProRule" id="PRU00335"/>
    </source>
</evidence>
<evidence type="ECO:0000256" key="2">
    <source>
        <dbReference type="ARBA" id="ARBA00023125"/>
    </source>
</evidence>
<dbReference type="PROSITE" id="PS50977">
    <property type="entry name" value="HTH_TETR_2"/>
    <property type="match status" value="1"/>
</dbReference>
<dbReference type="Gene3D" id="1.10.10.60">
    <property type="entry name" value="Homeodomain-like"/>
    <property type="match status" value="1"/>
</dbReference>
<organism evidence="6 7">
    <name type="scientific">Mycobacterium pinniadriaticum</name>
    <dbReference type="NCBI Taxonomy" id="2994102"/>
    <lineage>
        <taxon>Bacteria</taxon>
        <taxon>Bacillati</taxon>
        <taxon>Actinomycetota</taxon>
        <taxon>Actinomycetes</taxon>
        <taxon>Mycobacteriales</taxon>
        <taxon>Mycobacteriaceae</taxon>
        <taxon>Mycobacterium</taxon>
    </lineage>
</organism>
<keyword evidence="7" id="KW-1185">Reference proteome</keyword>
<dbReference type="PRINTS" id="PR00455">
    <property type="entry name" value="HTHTETR"/>
</dbReference>
<evidence type="ECO:0000313" key="6">
    <source>
        <dbReference type="EMBL" id="MCX2940051.1"/>
    </source>
</evidence>
<evidence type="ECO:0000313" key="7">
    <source>
        <dbReference type="Proteomes" id="UP001300745"/>
    </source>
</evidence>
<dbReference type="Gene3D" id="1.10.357.10">
    <property type="entry name" value="Tetracycline Repressor, domain 2"/>
    <property type="match status" value="1"/>
</dbReference>
<name>A0ABT3SKK6_9MYCO</name>
<dbReference type="InterPro" id="IPR050109">
    <property type="entry name" value="HTH-type_TetR-like_transc_reg"/>
</dbReference>
<proteinExistence type="predicted"/>
<dbReference type="Pfam" id="PF00440">
    <property type="entry name" value="TetR_N"/>
    <property type="match status" value="1"/>
</dbReference>
<dbReference type="InterPro" id="IPR001647">
    <property type="entry name" value="HTH_TetR"/>
</dbReference>
<evidence type="ECO:0000256" key="1">
    <source>
        <dbReference type="ARBA" id="ARBA00023015"/>
    </source>
</evidence>
<dbReference type="Proteomes" id="UP001300745">
    <property type="component" value="Unassembled WGS sequence"/>
</dbReference>
<reference evidence="6 7" key="1">
    <citation type="submission" date="2022-11" db="EMBL/GenBank/DDBJ databases">
        <title>Mycobacterium sp. nov.</title>
        <authorList>
            <person name="Papic B."/>
            <person name="Spicic S."/>
            <person name="Duvnjak S."/>
        </authorList>
    </citation>
    <scope>NUCLEOTIDE SEQUENCE [LARGE SCALE GENOMIC DNA]</scope>
    <source>
        <strain evidence="6 7">CVI_P4</strain>
    </source>
</reference>
<keyword evidence="1" id="KW-0805">Transcription regulation</keyword>
<feature type="DNA-binding region" description="H-T-H motif" evidence="4">
    <location>
        <begin position="35"/>
        <end position="54"/>
    </location>
</feature>
<dbReference type="RefSeq" id="WP_265999896.1">
    <property type="nucleotide sequence ID" value="NZ_JAPJDN010000032.1"/>
</dbReference>
<feature type="domain" description="HTH tetR-type" evidence="5">
    <location>
        <begin position="12"/>
        <end position="72"/>
    </location>
</feature>
<dbReference type="SUPFAM" id="SSF46689">
    <property type="entry name" value="Homeodomain-like"/>
    <property type="match status" value="1"/>
</dbReference>
<dbReference type="PANTHER" id="PTHR30055">
    <property type="entry name" value="HTH-TYPE TRANSCRIPTIONAL REGULATOR RUTR"/>
    <property type="match status" value="1"/>
</dbReference>
<dbReference type="PROSITE" id="PS01081">
    <property type="entry name" value="HTH_TETR_1"/>
    <property type="match status" value="1"/>
</dbReference>
<dbReference type="InterPro" id="IPR023772">
    <property type="entry name" value="DNA-bd_HTH_TetR-type_CS"/>
</dbReference>
<sequence>MPRGATRVDRRELTRRALIEAAIKRFADNGISGTTVTDIAGDVGVTERTFYRHFASKEEVLFADYDDHIEWFRRALEVRPRGEPITRSVRAAMNAFPMDHRIVTETARLRSSELSEQQIAVHMQRVQALLGAEIERHLKATTFSEPEDEPRAAVTAAMIAAAIFAAMAAWSRCGDSLQMLGPMVEQALETVERGIGTV</sequence>
<protein>
    <submittedName>
        <fullName evidence="6">TetR/AcrR family transcriptional regulator</fullName>
    </submittedName>
</protein>
<keyword evidence="3" id="KW-0804">Transcription</keyword>
<accession>A0ABT3SKK6</accession>
<keyword evidence="2 4" id="KW-0238">DNA-binding</keyword>
<dbReference type="InterPro" id="IPR009057">
    <property type="entry name" value="Homeodomain-like_sf"/>
</dbReference>
<gene>
    <name evidence="6" type="ORF">ORI27_25475</name>
</gene>
<dbReference type="EMBL" id="JAPJDO010000032">
    <property type="protein sequence ID" value="MCX2940051.1"/>
    <property type="molecule type" value="Genomic_DNA"/>
</dbReference>
<evidence type="ECO:0000256" key="3">
    <source>
        <dbReference type="ARBA" id="ARBA00023163"/>
    </source>
</evidence>